<evidence type="ECO:0000256" key="11">
    <source>
        <dbReference type="ARBA" id="ARBA00023128"/>
    </source>
</evidence>
<dbReference type="EMBL" id="WTPW01001832">
    <property type="protein sequence ID" value="KAF0411954.1"/>
    <property type="molecule type" value="Genomic_DNA"/>
</dbReference>
<evidence type="ECO:0000313" key="14">
    <source>
        <dbReference type="Proteomes" id="UP000439903"/>
    </source>
</evidence>
<dbReference type="SUPFAM" id="SSF55387">
    <property type="entry name" value="Frataxin/Nqo15-like"/>
    <property type="match status" value="1"/>
</dbReference>
<dbReference type="GO" id="GO:0006879">
    <property type="term" value="P:intracellular iron ion homeostasis"/>
    <property type="evidence" value="ECO:0007669"/>
    <property type="project" value="UniProtKB-KW"/>
</dbReference>
<protein>
    <recommendedName>
        <fullName evidence="3">ferroxidase</fullName>
        <ecNumber evidence="3">1.16.3.1</ecNumber>
    </recommendedName>
</protein>
<dbReference type="NCBIfam" id="TIGR03422">
    <property type="entry name" value="mito_frataxin"/>
    <property type="match status" value="1"/>
</dbReference>
<accession>A0A8H4A4V2</accession>
<evidence type="ECO:0000256" key="5">
    <source>
        <dbReference type="ARBA" id="ARBA00022448"/>
    </source>
</evidence>
<keyword evidence="4" id="KW-0409">Iron storage</keyword>
<evidence type="ECO:0000256" key="4">
    <source>
        <dbReference type="ARBA" id="ARBA00022434"/>
    </source>
</evidence>
<evidence type="ECO:0000256" key="1">
    <source>
        <dbReference type="ARBA" id="ARBA00004173"/>
    </source>
</evidence>
<comment type="subcellular location">
    <subcellularLocation>
        <location evidence="1">Mitochondrion</location>
    </subcellularLocation>
</comment>
<reference evidence="13 14" key="1">
    <citation type="journal article" date="2019" name="Environ. Microbiol.">
        <title>At the nexus of three kingdoms: the genome of the mycorrhizal fungus Gigaspora margarita provides insights into plant, endobacterial and fungal interactions.</title>
        <authorList>
            <person name="Venice F."/>
            <person name="Ghignone S."/>
            <person name="Salvioli di Fossalunga A."/>
            <person name="Amselem J."/>
            <person name="Novero M."/>
            <person name="Xianan X."/>
            <person name="Sedzielewska Toro K."/>
            <person name="Morin E."/>
            <person name="Lipzen A."/>
            <person name="Grigoriev I.V."/>
            <person name="Henrissat B."/>
            <person name="Martin F.M."/>
            <person name="Bonfante P."/>
        </authorList>
    </citation>
    <scope>NUCLEOTIDE SEQUENCE [LARGE SCALE GENOMIC DNA]</scope>
    <source>
        <strain evidence="13 14">BEG34</strain>
    </source>
</reference>
<name>A0A8H4A4V2_GIGMA</name>
<sequence length="226" mass="25798">MEKWIRLSATAQPSIFLRISSFIRGSEVSSFTRGFVLRQGFRFSSGVPSFTRGFAFRRGFVISSEGFVIRPVLGFVFRHARKVSSKNYNSATENLSSNSHFTISDLSDSNYHRISDATMEHILEFLENLNDQLDFDGFDVEYSVSQCKMSGVLTLKCGLKGTYVINKQPPNKQIWLSSPISGPKRYDYDLVHKKWFYHRDNTTLDELLNNELSTIFGTKVDVSQAM</sequence>
<dbReference type="PANTHER" id="PTHR16821">
    <property type="entry name" value="FRATAXIN"/>
    <property type="match status" value="1"/>
</dbReference>
<dbReference type="NCBIfam" id="TIGR03421">
    <property type="entry name" value="FeS_CyaY"/>
    <property type="match status" value="1"/>
</dbReference>
<dbReference type="GO" id="GO:0004322">
    <property type="term" value="F:ferroxidase activity"/>
    <property type="evidence" value="ECO:0007669"/>
    <property type="project" value="UniProtKB-EC"/>
</dbReference>
<dbReference type="OrthoDB" id="1897642at2759"/>
<dbReference type="EC" id="1.16.3.1" evidence="3"/>
<evidence type="ECO:0000256" key="9">
    <source>
        <dbReference type="ARBA" id="ARBA00023004"/>
    </source>
</evidence>
<dbReference type="GO" id="GO:0006826">
    <property type="term" value="P:iron ion transport"/>
    <property type="evidence" value="ECO:0007669"/>
    <property type="project" value="UniProtKB-KW"/>
</dbReference>
<evidence type="ECO:0000256" key="3">
    <source>
        <dbReference type="ARBA" id="ARBA00013107"/>
    </source>
</evidence>
<dbReference type="PANTHER" id="PTHR16821:SF2">
    <property type="entry name" value="FRATAXIN, MITOCHONDRIAL"/>
    <property type="match status" value="1"/>
</dbReference>
<dbReference type="PROSITE" id="PS50810">
    <property type="entry name" value="FRATAXIN_2"/>
    <property type="match status" value="1"/>
</dbReference>
<dbReference type="GO" id="GO:0008198">
    <property type="term" value="F:ferrous iron binding"/>
    <property type="evidence" value="ECO:0007669"/>
    <property type="project" value="TreeGrafter"/>
</dbReference>
<dbReference type="GO" id="GO:0016226">
    <property type="term" value="P:iron-sulfur cluster assembly"/>
    <property type="evidence" value="ECO:0007669"/>
    <property type="project" value="InterPro"/>
</dbReference>
<dbReference type="GO" id="GO:0005739">
    <property type="term" value="C:mitochondrion"/>
    <property type="evidence" value="ECO:0007669"/>
    <property type="project" value="UniProtKB-SubCell"/>
</dbReference>
<comment type="caution">
    <text evidence="13">The sequence shown here is derived from an EMBL/GenBank/DDBJ whole genome shotgun (WGS) entry which is preliminary data.</text>
</comment>
<evidence type="ECO:0000313" key="13">
    <source>
        <dbReference type="EMBL" id="KAF0411954.1"/>
    </source>
</evidence>
<dbReference type="Pfam" id="PF01491">
    <property type="entry name" value="Frataxin_Cyay"/>
    <property type="match status" value="1"/>
</dbReference>
<keyword evidence="8" id="KW-0560">Oxidoreductase</keyword>
<dbReference type="GO" id="GO:0008199">
    <property type="term" value="F:ferric iron binding"/>
    <property type="evidence" value="ECO:0007669"/>
    <property type="project" value="InterPro"/>
</dbReference>
<evidence type="ECO:0000256" key="6">
    <source>
        <dbReference type="ARBA" id="ARBA00022496"/>
    </source>
</evidence>
<keyword evidence="10" id="KW-0406">Ion transport</keyword>
<dbReference type="Gene3D" id="3.30.920.10">
    <property type="entry name" value="Frataxin/CyaY"/>
    <property type="match status" value="1"/>
</dbReference>
<dbReference type="SMART" id="SM01219">
    <property type="entry name" value="Frataxin_Cyay"/>
    <property type="match status" value="1"/>
</dbReference>
<organism evidence="13 14">
    <name type="scientific">Gigaspora margarita</name>
    <dbReference type="NCBI Taxonomy" id="4874"/>
    <lineage>
        <taxon>Eukaryota</taxon>
        <taxon>Fungi</taxon>
        <taxon>Fungi incertae sedis</taxon>
        <taxon>Mucoromycota</taxon>
        <taxon>Glomeromycotina</taxon>
        <taxon>Glomeromycetes</taxon>
        <taxon>Diversisporales</taxon>
        <taxon>Gigasporaceae</taxon>
        <taxon>Gigaspora</taxon>
    </lineage>
</organism>
<dbReference type="PROSITE" id="PS01344">
    <property type="entry name" value="FRATAXIN_1"/>
    <property type="match status" value="1"/>
</dbReference>
<keyword evidence="7" id="KW-0809">Transit peptide</keyword>
<keyword evidence="9" id="KW-0408">Iron</keyword>
<evidence type="ECO:0000256" key="7">
    <source>
        <dbReference type="ARBA" id="ARBA00022946"/>
    </source>
</evidence>
<dbReference type="InterPro" id="IPR036524">
    <property type="entry name" value="Frataxin/CyaY_sf"/>
</dbReference>
<comment type="catalytic activity">
    <reaction evidence="12">
        <text>4 Fe(2+) + O2 + 4 H(+) = 4 Fe(3+) + 2 H2O</text>
        <dbReference type="Rhea" id="RHEA:11148"/>
        <dbReference type="ChEBI" id="CHEBI:15377"/>
        <dbReference type="ChEBI" id="CHEBI:15378"/>
        <dbReference type="ChEBI" id="CHEBI:15379"/>
        <dbReference type="ChEBI" id="CHEBI:29033"/>
        <dbReference type="ChEBI" id="CHEBI:29034"/>
        <dbReference type="EC" id="1.16.3.1"/>
    </reaction>
</comment>
<dbReference type="InterPro" id="IPR020895">
    <property type="entry name" value="Frataxin_CS"/>
</dbReference>
<dbReference type="InterPro" id="IPR017789">
    <property type="entry name" value="Frataxin"/>
</dbReference>
<gene>
    <name evidence="13" type="ORF">F8M41_008081</name>
</gene>
<dbReference type="AlphaFoldDB" id="A0A8H4A4V2"/>
<comment type="similarity">
    <text evidence="2">Belongs to the frataxin family.</text>
</comment>
<evidence type="ECO:0000256" key="12">
    <source>
        <dbReference type="ARBA" id="ARBA00047990"/>
    </source>
</evidence>
<keyword evidence="5" id="KW-0813">Transport</keyword>
<dbReference type="InterPro" id="IPR002908">
    <property type="entry name" value="Frataxin/CyaY"/>
</dbReference>
<dbReference type="Proteomes" id="UP000439903">
    <property type="component" value="Unassembled WGS sequence"/>
</dbReference>
<evidence type="ECO:0000256" key="2">
    <source>
        <dbReference type="ARBA" id="ARBA00008183"/>
    </source>
</evidence>
<dbReference type="GO" id="GO:0034986">
    <property type="term" value="F:iron chaperone activity"/>
    <property type="evidence" value="ECO:0007669"/>
    <property type="project" value="TreeGrafter"/>
</dbReference>
<evidence type="ECO:0000256" key="8">
    <source>
        <dbReference type="ARBA" id="ARBA00023002"/>
    </source>
</evidence>
<keyword evidence="6" id="KW-0410">Iron transport</keyword>
<dbReference type="CDD" id="cd00503">
    <property type="entry name" value="Frataxin"/>
    <property type="match status" value="1"/>
</dbReference>
<keyword evidence="11" id="KW-0496">Mitochondrion</keyword>
<evidence type="ECO:0000256" key="10">
    <source>
        <dbReference type="ARBA" id="ARBA00023065"/>
    </source>
</evidence>
<dbReference type="GO" id="GO:0051537">
    <property type="term" value="F:2 iron, 2 sulfur cluster binding"/>
    <property type="evidence" value="ECO:0007669"/>
    <property type="project" value="TreeGrafter"/>
</dbReference>
<keyword evidence="14" id="KW-1185">Reference proteome</keyword>
<proteinExistence type="inferred from homology"/>